<evidence type="ECO:0000256" key="8">
    <source>
        <dbReference type="ARBA" id="ARBA00022490"/>
    </source>
</evidence>
<feature type="domain" description="FAD-binding PCMH-type" evidence="21">
    <location>
        <begin position="31"/>
        <end position="196"/>
    </location>
</feature>
<comment type="cofactor">
    <cofactor evidence="1 20">
        <name>FAD</name>
        <dbReference type="ChEBI" id="CHEBI:57692"/>
    </cofactor>
</comment>
<keyword evidence="8 20" id="KW-0963">Cytoplasm</keyword>
<dbReference type="Pfam" id="PF01565">
    <property type="entry name" value="FAD_binding_4"/>
    <property type="match status" value="1"/>
</dbReference>
<dbReference type="GO" id="GO:0005829">
    <property type="term" value="C:cytosol"/>
    <property type="evidence" value="ECO:0007669"/>
    <property type="project" value="TreeGrafter"/>
</dbReference>
<dbReference type="GO" id="GO:0051301">
    <property type="term" value="P:cell division"/>
    <property type="evidence" value="ECO:0007669"/>
    <property type="project" value="UniProtKB-KW"/>
</dbReference>
<evidence type="ECO:0000313" key="22">
    <source>
        <dbReference type="EMBL" id="RUQ90381.1"/>
    </source>
</evidence>
<dbReference type="NCBIfam" id="NF010480">
    <property type="entry name" value="PRK13905.1"/>
    <property type="match status" value="1"/>
</dbReference>
<proteinExistence type="inferred from homology"/>
<dbReference type="Gene3D" id="3.90.78.10">
    <property type="entry name" value="UDP-N-acetylenolpyruvoylglucosamine reductase, C-terminal domain"/>
    <property type="match status" value="1"/>
</dbReference>
<dbReference type="InterPro" id="IPR006094">
    <property type="entry name" value="Oxid_FAD_bind_N"/>
</dbReference>
<dbReference type="HAMAP" id="MF_00037">
    <property type="entry name" value="MurB"/>
    <property type="match status" value="1"/>
</dbReference>
<evidence type="ECO:0000256" key="18">
    <source>
        <dbReference type="ARBA" id="ARBA00031026"/>
    </source>
</evidence>
<dbReference type="OrthoDB" id="9804753at2"/>
<sequence>MNTSVAELNDVIYKGQLLFNEPLADYTTWRIGGSAKRMYKPANLADLVLFLKQLPDEEPLLWLGLGSNTLIKDGGFAGTVILTQGCLNAIELVKAEEVRVEAGVSCAKMARFCARNQLAGGEFWAGIPGTMGGALRMNAGCFNGETWKYVVEVETITRHGEIRRRAPAEFEIAYRHMAGLAENEWFIAATCRLIPGDKEKSLQLIKELLARRAETQPTNEYNCGSVFRNPPNHYAAKLIESCGLKGKRLGGAMVSEKHANFIINHEGMASASDIESLIHFVQKTVYEQTGIELVREVHIVGDEHVKSN</sequence>
<keyword evidence="12 20" id="KW-0521">NADP</keyword>
<feature type="active site" evidence="20">
    <location>
        <position position="296"/>
    </location>
</feature>
<evidence type="ECO:0000256" key="7">
    <source>
        <dbReference type="ARBA" id="ARBA00015188"/>
    </source>
</evidence>
<evidence type="ECO:0000256" key="9">
    <source>
        <dbReference type="ARBA" id="ARBA00022618"/>
    </source>
</evidence>
<keyword evidence="17 20" id="KW-0961">Cell wall biogenesis/degradation</keyword>
<dbReference type="InterPro" id="IPR016166">
    <property type="entry name" value="FAD-bd_PCMH"/>
</dbReference>
<evidence type="ECO:0000256" key="20">
    <source>
        <dbReference type="HAMAP-Rule" id="MF_00037"/>
    </source>
</evidence>
<dbReference type="SUPFAM" id="SSF56194">
    <property type="entry name" value="Uridine diphospho-N-Acetylenolpyruvylglucosamine reductase, MurB, C-terminal domain"/>
    <property type="match status" value="1"/>
</dbReference>
<comment type="catalytic activity">
    <reaction evidence="19 20">
        <text>UDP-N-acetyl-alpha-D-muramate + NADP(+) = UDP-N-acetyl-3-O-(1-carboxyvinyl)-alpha-D-glucosamine + NADPH + H(+)</text>
        <dbReference type="Rhea" id="RHEA:12248"/>
        <dbReference type="ChEBI" id="CHEBI:15378"/>
        <dbReference type="ChEBI" id="CHEBI:57783"/>
        <dbReference type="ChEBI" id="CHEBI:58349"/>
        <dbReference type="ChEBI" id="CHEBI:68483"/>
        <dbReference type="ChEBI" id="CHEBI:70757"/>
        <dbReference type="EC" id="1.3.1.98"/>
    </reaction>
</comment>
<evidence type="ECO:0000256" key="15">
    <source>
        <dbReference type="ARBA" id="ARBA00023002"/>
    </source>
</evidence>
<dbReference type="InterPro" id="IPR003170">
    <property type="entry name" value="MurB"/>
</dbReference>
<evidence type="ECO:0000256" key="19">
    <source>
        <dbReference type="ARBA" id="ARBA00048914"/>
    </source>
</evidence>
<keyword evidence="16 20" id="KW-0131">Cell cycle</keyword>
<keyword evidence="11 20" id="KW-0274">FAD</keyword>
<dbReference type="RefSeq" id="WP_126953709.1">
    <property type="nucleotide sequence ID" value="NZ_RZGR01000004.1"/>
</dbReference>
<evidence type="ECO:0000256" key="1">
    <source>
        <dbReference type="ARBA" id="ARBA00001974"/>
    </source>
</evidence>
<evidence type="ECO:0000256" key="14">
    <source>
        <dbReference type="ARBA" id="ARBA00022984"/>
    </source>
</evidence>
<dbReference type="GO" id="GO:0071555">
    <property type="term" value="P:cell wall organization"/>
    <property type="evidence" value="ECO:0007669"/>
    <property type="project" value="UniProtKB-KW"/>
</dbReference>
<comment type="similarity">
    <text evidence="5 20">Belongs to the MurB family.</text>
</comment>
<keyword evidence="14 20" id="KW-0573">Peptidoglycan synthesis</keyword>
<dbReference type="NCBIfam" id="TIGR00179">
    <property type="entry name" value="murB"/>
    <property type="match status" value="1"/>
</dbReference>
<name>A0A433JLC8_9GAMM</name>
<dbReference type="PANTHER" id="PTHR21071">
    <property type="entry name" value="UDP-N-ACETYLENOLPYRUVOYLGLUCOSAMINE REDUCTASE"/>
    <property type="match status" value="1"/>
</dbReference>
<evidence type="ECO:0000256" key="12">
    <source>
        <dbReference type="ARBA" id="ARBA00022857"/>
    </source>
</evidence>
<dbReference type="SUPFAM" id="SSF56176">
    <property type="entry name" value="FAD-binding/transporter-associated domain-like"/>
    <property type="match status" value="1"/>
</dbReference>
<dbReference type="EMBL" id="RZGR01000004">
    <property type="protein sequence ID" value="RUQ90381.1"/>
    <property type="molecule type" value="Genomic_DNA"/>
</dbReference>
<dbReference type="InterPro" id="IPR011601">
    <property type="entry name" value="MurB_C"/>
</dbReference>
<evidence type="ECO:0000313" key="23">
    <source>
        <dbReference type="Proteomes" id="UP000288012"/>
    </source>
</evidence>
<keyword evidence="23" id="KW-1185">Reference proteome</keyword>
<evidence type="ECO:0000256" key="4">
    <source>
        <dbReference type="ARBA" id="ARBA00004752"/>
    </source>
</evidence>
<dbReference type="EC" id="1.3.1.98" evidence="6 20"/>
<comment type="caution">
    <text evidence="22">The sequence shown here is derived from an EMBL/GenBank/DDBJ whole genome shotgun (WGS) entry which is preliminary data.</text>
</comment>
<dbReference type="InterPro" id="IPR036318">
    <property type="entry name" value="FAD-bd_PCMH-like_sf"/>
</dbReference>
<comment type="subcellular location">
    <subcellularLocation>
        <location evidence="3 20">Cytoplasm</location>
    </subcellularLocation>
</comment>
<comment type="function">
    <text evidence="2 20">Cell wall formation.</text>
</comment>
<keyword evidence="15 20" id="KW-0560">Oxidoreductase</keyword>
<keyword evidence="13 20" id="KW-0133">Cell shape</keyword>
<dbReference type="GO" id="GO:0008762">
    <property type="term" value="F:UDP-N-acetylmuramate dehydrogenase activity"/>
    <property type="evidence" value="ECO:0007669"/>
    <property type="project" value="UniProtKB-UniRule"/>
</dbReference>
<evidence type="ECO:0000259" key="21">
    <source>
        <dbReference type="PROSITE" id="PS51387"/>
    </source>
</evidence>
<keyword evidence="9 20" id="KW-0132">Cell division</keyword>
<dbReference type="Pfam" id="PF02873">
    <property type="entry name" value="MurB_C"/>
    <property type="match status" value="1"/>
</dbReference>
<dbReference type="UniPathway" id="UPA00219"/>
<gene>
    <name evidence="20 22" type="primary">murB</name>
    <name evidence="22" type="ORF">EKM59_01865</name>
</gene>
<dbReference type="PROSITE" id="PS51387">
    <property type="entry name" value="FAD_PCMH"/>
    <property type="match status" value="1"/>
</dbReference>
<dbReference type="AlphaFoldDB" id="A0A433JLC8"/>
<evidence type="ECO:0000256" key="6">
    <source>
        <dbReference type="ARBA" id="ARBA00012518"/>
    </source>
</evidence>
<feature type="active site" evidence="20">
    <location>
        <position position="175"/>
    </location>
</feature>
<accession>A0A433JLC8</accession>
<evidence type="ECO:0000256" key="13">
    <source>
        <dbReference type="ARBA" id="ARBA00022960"/>
    </source>
</evidence>
<dbReference type="Proteomes" id="UP000288012">
    <property type="component" value="Unassembled WGS sequence"/>
</dbReference>
<dbReference type="PANTHER" id="PTHR21071:SF4">
    <property type="entry name" value="UDP-N-ACETYLENOLPYRUVOYLGLUCOSAMINE REDUCTASE"/>
    <property type="match status" value="1"/>
</dbReference>
<evidence type="ECO:0000256" key="17">
    <source>
        <dbReference type="ARBA" id="ARBA00023316"/>
    </source>
</evidence>
<evidence type="ECO:0000256" key="10">
    <source>
        <dbReference type="ARBA" id="ARBA00022630"/>
    </source>
</evidence>
<dbReference type="InterPro" id="IPR016167">
    <property type="entry name" value="FAD-bd_PCMH_sub1"/>
</dbReference>
<dbReference type="GO" id="GO:0071949">
    <property type="term" value="F:FAD binding"/>
    <property type="evidence" value="ECO:0007669"/>
    <property type="project" value="InterPro"/>
</dbReference>
<dbReference type="InterPro" id="IPR036635">
    <property type="entry name" value="MurB_C_sf"/>
</dbReference>
<reference evidence="22 23" key="1">
    <citation type="submission" date="2018-12" db="EMBL/GenBank/DDBJ databases">
        <title>Legionella sp,whole genome shotgun sequence.</title>
        <authorList>
            <person name="Wu H."/>
        </authorList>
    </citation>
    <scope>NUCLEOTIDE SEQUENCE [LARGE SCALE GENOMIC DNA]</scope>
    <source>
        <strain evidence="23">km714</strain>
    </source>
</reference>
<keyword evidence="10 20" id="KW-0285">Flavoprotein</keyword>
<evidence type="ECO:0000256" key="16">
    <source>
        <dbReference type="ARBA" id="ARBA00023306"/>
    </source>
</evidence>
<dbReference type="Gene3D" id="3.30.43.10">
    <property type="entry name" value="Uridine Diphospho-n-acetylenolpyruvylglucosamine Reductase, domain 2"/>
    <property type="match status" value="1"/>
</dbReference>
<dbReference type="Gene3D" id="3.30.465.10">
    <property type="match status" value="1"/>
</dbReference>
<protein>
    <recommendedName>
        <fullName evidence="7 20">UDP-N-acetylenolpyruvoylglucosamine reductase</fullName>
        <ecNumber evidence="6 20">1.3.1.98</ecNumber>
    </recommendedName>
    <alternativeName>
        <fullName evidence="18 20">UDP-N-acetylmuramate dehydrogenase</fullName>
    </alternativeName>
</protein>
<dbReference type="GO" id="GO:0009252">
    <property type="term" value="P:peptidoglycan biosynthetic process"/>
    <property type="evidence" value="ECO:0007669"/>
    <property type="project" value="UniProtKB-UniRule"/>
</dbReference>
<evidence type="ECO:0000256" key="11">
    <source>
        <dbReference type="ARBA" id="ARBA00022827"/>
    </source>
</evidence>
<evidence type="ECO:0000256" key="2">
    <source>
        <dbReference type="ARBA" id="ARBA00003921"/>
    </source>
</evidence>
<feature type="active site" description="Proton donor" evidence="20">
    <location>
        <position position="225"/>
    </location>
</feature>
<organism evidence="22 23">
    <name type="scientific">Legionella septentrionalis</name>
    <dbReference type="NCBI Taxonomy" id="2498109"/>
    <lineage>
        <taxon>Bacteria</taxon>
        <taxon>Pseudomonadati</taxon>
        <taxon>Pseudomonadota</taxon>
        <taxon>Gammaproteobacteria</taxon>
        <taxon>Legionellales</taxon>
        <taxon>Legionellaceae</taxon>
        <taxon>Legionella</taxon>
    </lineage>
</organism>
<evidence type="ECO:0000256" key="5">
    <source>
        <dbReference type="ARBA" id="ARBA00010485"/>
    </source>
</evidence>
<evidence type="ECO:0000256" key="3">
    <source>
        <dbReference type="ARBA" id="ARBA00004496"/>
    </source>
</evidence>
<comment type="pathway">
    <text evidence="4 20">Cell wall biogenesis; peptidoglycan biosynthesis.</text>
</comment>
<dbReference type="InterPro" id="IPR016169">
    <property type="entry name" value="FAD-bd_PCMH_sub2"/>
</dbReference>
<dbReference type="GO" id="GO:0008360">
    <property type="term" value="P:regulation of cell shape"/>
    <property type="evidence" value="ECO:0007669"/>
    <property type="project" value="UniProtKB-KW"/>
</dbReference>